<evidence type="ECO:0000256" key="4">
    <source>
        <dbReference type="ARBA" id="ARBA00022553"/>
    </source>
</evidence>
<dbReference type="InterPro" id="IPR016039">
    <property type="entry name" value="Thiolase-like"/>
</dbReference>
<dbReference type="InterPro" id="IPR002938">
    <property type="entry name" value="FAD-bd"/>
</dbReference>
<dbReference type="Gene3D" id="3.30.70.2450">
    <property type="match status" value="1"/>
</dbReference>
<name>A0A7Y8BKA7_9PSED</name>
<dbReference type="SUPFAM" id="SSF47336">
    <property type="entry name" value="ACP-like"/>
    <property type="match status" value="1"/>
</dbReference>
<protein>
    <submittedName>
        <fullName evidence="8">FAD-dependent monooxygenase</fullName>
    </submittedName>
</protein>
<dbReference type="SUPFAM" id="SSF51905">
    <property type="entry name" value="FAD/NAD(P)-binding domain"/>
    <property type="match status" value="1"/>
</dbReference>
<dbReference type="SUPFAM" id="SSF53901">
    <property type="entry name" value="Thiolase-like"/>
    <property type="match status" value="1"/>
</dbReference>
<keyword evidence="6" id="KW-0677">Repeat</keyword>
<dbReference type="PROSITE" id="PS52004">
    <property type="entry name" value="KS3_2"/>
    <property type="match status" value="1"/>
</dbReference>
<dbReference type="EMBL" id="JACAPU010000012">
    <property type="protein sequence ID" value="NWB46752.1"/>
    <property type="molecule type" value="Genomic_DNA"/>
</dbReference>
<dbReference type="InterPro" id="IPR014031">
    <property type="entry name" value="Ketoacyl_synth_C"/>
</dbReference>
<dbReference type="InterPro" id="IPR020841">
    <property type="entry name" value="PKS_Beta-ketoAc_synthase_dom"/>
</dbReference>
<comment type="pathway">
    <text evidence="1">Antibiotic biosynthesis.</text>
</comment>
<proteinExistence type="predicted"/>
<dbReference type="SMART" id="SM00825">
    <property type="entry name" value="PKS_KS"/>
    <property type="match status" value="1"/>
</dbReference>
<dbReference type="Pfam" id="PF02801">
    <property type="entry name" value="Ketoacyl-synt_C"/>
    <property type="match status" value="1"/>
</dbReference>
<evidence type="ECO:0000256" key="3">
    <source>
        <dbReference type="ARBA" id="ARBA00022490"/>
    </source>
</evidence>
<organism evidence="8 9">
    <name type="scientific">Pseudomonas gingeri</name>
    <dbReference type="NCBI Taxonomy" id="117681"/>
    <lineage>
        <taxon>Bacteria</taxon>
        <taxon>Pseudomonadati</taxon>
        <taxon>Pseudomonadota</taxon>
        <taxon>Gammaproteobacteria</taxon>
        <taxon>Pseudomonadales</taxon>
        <taxon>Pseudomonadaceae</taxon>
        <taxon>Pseudomonas</taxon>
    </lineage>
</organism>
<gene>
    <name evidence="8" type="ORF">HX829_09610</name>
</gene>
<evidence type="ECO:0000256" key="5">
    <source>
        <dbReference type="ARBA" id="ARBA00022679"/>
    </source>
</evidence>
<evidence type="ECO:0000313" key="8">
    <source>
        <dbReference type="EMBL" id="NWB46752.1"/>
    </source>
</evidence>
<evidence type="ECO:0000313" key="9">
    <source>
        <dbReference type="Proteomes" id="UP000582981"/>
    </source>
</evidence>
<dbReference type="InterPro" id="IPR036736">
    <property type="entry name" value="ACP-like_sf"/>
</dbReference>
<keyword evidence="8" id="KW-0560">Oxidoreductase</keyword>
<dbReference type="AlphaFoldDB" id="A0A7Y8BKA7"/>
<dbReference type="Pfam" id="PF01494">
    <property type="entry name" value="FAD_binding_3"/>
    <property type="match status" value="1"/>
</dbReference>
<dbReference type="Pfam" id="PF00109">
    <property type="entry name" value="ketoacyl-synt"/>
    <property type="match status" value="1"/>
</dbReference>
<reference evidence="8 9" key="1">
    <citation type="submission" date="2020-04" db="EMBL/GenBank/DDBJ databases">
        <title>Molecular characterization of pseudomonads from Agaricus bisporus reveal novel blotch 2 pathogens in Western Europe.</title>
        <authorList>
            <person name="Taparia T."/>
            <person name="Krijger M."/>
            <person name="Haynes E."/>
            <person name="Elpinstone J.G."/>
            <person name="Noble R."/>
            <person name="Van Der Wolf J."/>
        </authorList>
    </citation>
    <scope>NUCLEOTIDE SEQUENCE [LARGE SCALE GENOMIC DNA]</scope>
    <source>
        <strain evidence="8 9">F1001</strain>
    </source>
</reference>
<dbReference type="GO" id="GO:0005886">
    <property type="term" value="C:plasma membrane"/>
    <property type="evidence" value="ECO:0007669"/>
    <property type="project" value="TreeGrafter"/>
</dbReference>
<keyword evidence="8" id="KW-0503">Monooxygenase</keyword>
<dbReference type="Pfam" id="PF22336">
    <property type="entry name" value="RhiE-like_linker"/>
    <property type="match status" value="1"/>
</dbReference>
<sequence length="1198" mass="129610">MTVKGILDELREGRLTLEQARSRLQQLQAPGPLAAVQEAPQTSSNDIDDIAIISMAGRFPRAASVEQFWDNLRAGVDGITEVPKGRWDPDQYFSAQKGAPGKAYCRWGGFIDDVDRFDPVFFGISPREAQLMDPQERLLLQVAWTLFERIGYTRAYLGAAYGGEVGVFTGSMYQQYHAFDTDLPRKAAIAMSSNASMANRISHFFNLSGPSLALDTMCSSAATALHLACESLRHGTCRMALVGAANLSIHPFKYIALCQAQLLASDPSVRAFGQTDGFLPGEVVGAVLLKPLRQAIADGDPIVALIKSSAVSHKGYTPGFSVPSAEAVQNLLTRHFQAAGVDAATVDYVETSASGADLGDVAEFQALRAVYGQRHAQLPLCHTGSVKSNIGHAEAAIGIAQLIKVACQLRDKVRVPSIRLDPLNPGVRADEVPLRAQRSLEPWAHPSDTLSPTDWATPRRAAIHTFAAGGSNAHILLEEYRPAVGADEPLIEQADSGPWLLVFSAATPERLQRLVGEMRQALAALAPVNLGDLAHTLAEGREALACRIAWVLPQAQTLDDSLREAGAFLAEPHGGLETARFQYAYLDALDPLAAAPRVSSTLDEQAAAWVRGEISLQSARGASRNGGGRRILALPTYPFANQLCWLPVSVPTTLDESEPAPEATASEPLDDSIETLVREQIGALTQIEPQALQLGKALLEYGLNSVTMMVLSSCLCQAFAVADENRDGSRLAQCRTASEMITLLAGLAPDPVAEPAARDESPLNLAAPVETPYIASEHLQLYHRNGYAFAFANDAPAAIASLFAGKRGVVVGAGPAGLVAALTLAANGYDEVLVVEKRTAINRMQMVTLYRHTLPYLKRIGVLDAVVRRASPIARHDFYLNMAGRRTRYYSRQLPPGVLDSIDPQLGYGDEAIAELFVGESVMAISLADLQDVLMDVALARGVRFMADRQATVVADERVENTWQLLLGEHGHEPSRRLGADLLVLADGARSQVAQAAGIDYGFCDSTRAESWYVYHCASRLDTSWLNYEFSFDQAGQLDHCAFGLAYPRRNEFGVAFYSSRETLPELALFNEKADFFARSWGVGHDGMNWLTQRIEVRQSLAQRVQQGNLLLVGDAAGTGSPNAGLGSGLAISAYGWALDEYCRRARHDREAAGEFYQTTASRYPLAWQQRSALIWDEILGLAGSPVPAREIGRRTGT</sequence>
<dbReference type="GO" id="GO:0005737">
    <property type="term" value="C:cytoplasm"/>
    <property type="evidence" value="ECO:0007669"/>
    <property type="project" value="TreeGrafter"/>
</dbReference>
<dbReference type="Gene3D" id="1.10.1240.100">
    <property type="match status" value="1"/>
</dbReference>
<dbReference type="Proteomes" id="UP000582981">
    <property type="component" value="Unassembled WGS sequence"/>
</dbReference>
<dbReference type="Gene3D" id="3.40.47.10">
    <property type="match status" value="1"/>
</dbReference>
<dbReference type="PANTHER" id="PTHR43775:SF37">
    <property type="entry name" value="SI:DKEY-61P9.11"/>
    <property type="match status" value="1"/>
</dbReference>
<evidence type="ECO:0000259" key="7">
    <source>
        <dbReference type="PROSITE" id="PS52004"/>
    </source>
</evidence>
<keyword evidence="3" id="KW-0963">Cytoplasm</keyword>
<keyword evidence="5" id="KW-0808">Transferase</keyword>
<dbReference type="InterPro" id="IPR014030">
    <property type="entry name" value="Ketoacyl_synth_N"/>
</dbReference>
<keyword evidence="2" id="KW-0596">Phosphopantetheine</keyword>
<evidence type="ECO:0000256" key="1">
    <source>
        <dbReference type="ARBA" id="ARBA00004792"/>
    </source>
</evidence>
<evidence type="ECO:0000256" key="2">
    <source>
        <dbReference type="ARBA" id="ARBA00022450"/>
    </source>
</evidence>
<dbReference type="GO" id="GO:0006633">
    <property type="term" value="P:fatty acid biosynthetic process"/>
    <property type="evidence" value="ECO:0007669"/>
    <property type="project" value="TreeGrafter"/>
</dbReference>
<dbReference type="InterPro" id="IPR054514">
    <property type="entry name" value="RhiE-like_linker"/>
</dbReference>
<dbReference type="GO" id="GO:0071949">
    <property type="term" value="F:FAD binding"/>
    <property type="evidence" value="ECO:0007669"/>
    <property type="project" value="InterPro"/>
</dbReference>
<dbReference type="GO" id="GO:0071770">
    <property type="term" value="P:DIM/DIP cell wall layer assembly"/>
    <property type="evidence" value="ECO:0007669"/>
    <property type="project" value="TreeGrafter"/>
</dbReference>
<dbReference type="PANTHER" id="PTHR43775">
    <property type="entry name" value="FATTY ACID SYNTHASE"/>
    <property type="match status" value="1"/>
</dbReference>
<dbReference type="PRINTS" id="PR00420">
    <property type="entry name" value="RNGMNOXGNASE"/>
</dbReference>
<dbReference type="InterPro" id="IPR036188">
    <property type="entry name" value="FAD/NAD-bd_sf"/>
</dbReference>
<accession>A0A7Y8BKA7</accession>
<keyword evidence="4" id="KW-0597">Phosphoprotein</keyword>
<dbReference type="Gene3D" id="3.50.50.60">
    <property type="entry name" value="FAD/NAD(P)-binding domain"/>
    <property type="match status" value="1"/>
</dbReference>
<evidence type="ECO:0000256" key="6">
    <source>
        <dbReference type="ARBA" id="ARBA00022737"/>
    </source>
</evidence>
<comment type="caution">
    <text evidence="8">The sequence shown here is derived from an EMBL/GenBank/DDBJ whole genome shotgun (WGS) entry which is preliminary data.</text>
</comment>
<dbReference type="GO" id="GO:0004497">
    <property type="term" value="F:monooxygenase activity"/>
    <property type="evidence" value="ECO:0007669"/>
    <property type="project" value="UniProtKB-KW"/>
</dbReference>
<dbReference type="CDD" id="cd00833">
    <property type="entry name" value="PKS"/>
    <property type="match status" value="1"/>
</dbReference>
<feature type="domain" description="Ketosynthase family 3 (KS3)" evidence="7">
    <location>
        <begin position="47"/>
        <end position="479"/>
    </location>
</feature>
<dbReference type="InterPro" id="IPR050091">
    <property type="entry name" value="PKS_NRPS_Biosynth_Enz"/>
</dbReference>
<dbReference type="RefSeq" id="WP_177143945.1">
    <property type="nucleotide sequence ID" value="NZ_JACAPU010000012.1"/>
</dbReference>
<dbReference type="GO" id="GO:0004312">
    <property type="term" value="F:fatty acid synthase activity"/>
    <property type="evidence" value="ECO:0007669"/>
    <property type="project" value="TreeGrafter"/>
</dbReference>